<keyword evidence="1" id="KW-0472">Membrane</keyword>
<keyword evidence="1" id="KW-0812">Transmembrane</keyword>
<evidence type="ECO:0000313" key="3">
    <source>
        <dbReference type="Proteomes" id="UP000475862"/>
    </source>
</evidence>
<evidence type="ECO:0000313" key="2">
    <source>
        <dbReference type="EMBL" id="KAE9544429.1"/>
    </source>
</evidence>
<keyword evidence="3" id="KW-1185">Reference proteome</keyword>
<proteinExistence type="predicted"/>
<accession>A0A6G0U741</accession>
<reference evidence="2 3" key="1">
    <citation type="submission" date="2019-08" db="EMBL/GenBank/DDBJ databases">
        <title>The genome of the soybean aphid Biotype 1, its phylome, world population structure and adaptation to the North American continent.</title>
        <authorList>
            <person name="Giordano R."/>
            <person name="Donthu R.K."/>
            <person name="Hernandez A.G."/>
            <person name="Wright C.L."/>
            <person name="Zimin A.V."/>
        </authorList>
    </citation>
    <scope>NUCLEOTIDE SEQUENCE [LARGE SCALE GENOMIC DNA]</scope>
    <source>
        <tissue evidence="2">Whole aphids</tissue>
    </source>
</reference>
<name>A0A6G0U741_APHGL</name>
<feature type="transmembrane region" description="Helical" evidence="1">
    <location>
        <begin position="113"/>
        <end position="134"/>
    </location>
</feature>
<sequence>MLIILLFITVLSAEYLKPLKMMYFELQQQRRKKLLDNNLYNYLYGLNKLTHKYLPNIINNINSYIINNNNIYWQWNINNYTLNKVLTVYNSRDFPNINIRPGCRPIQFTTYNFIIQLFLLLLSSSGLINIITAINRQHFQFMETLKNLLETTLNIPKSANRFKNPLILRRFIFGIIDTMCSKPLRSRPTVEAKLSTFKLVFFPMYWQHEESKEQFSKLNLIKLEH</sequence>
<evidence type="ECO:0000256" key="1">
    <source>
        <dbReference type="SAM" id="Phobius"/>
    </source>
</evidence>
<protein>
    <submittedName>
        <fullName evidence="2">Uncharacterized protein</fullName>
    </submittedName>
</protein>
<keyword evidence="1" id="KW-1133">Transmembrane helix</keyword>
<dbReference type="EMBL" id="VYZN01000002">
    <property type="protein sequence ID" value="KAE9544429.1"/>
    <property type="molecule type" value="Genomic_DNA"/>
</dbReference>
<dbReference type="AlphaFoldDB" id="A0A6G0U741"/>
<dbReference type="Proteomes" id="UP000475862">
    <property type="component" value="Unassembled WGS sequence"/>
</dbReference>
<organism evidence="2 3">
    <name type="scientific">Aphis glycines</name>
    <name type="common">Soybean aphid</name>
    <dbReference type="NCBI Taxonomy" id="307491"/>
    <lineage>
        <taxon>Eukaryota</taxon>
        <taxon>Metazoa</taxon>
        <taxon>Ecdysozoa</taxon>
        <taxon>Arthropoda</taxon>
        <taxon>Hexapoda</taxon>
        <taxon>Insecta</taxon>
        <taxon>Pterygota</taxon>
        <taxon>Neoptera</taxon>
        <taxon>Paraneoptera</taxon>
        <taxon>Hemiptera</taxon>
        <taxon>Sternorrhyncha</taxon>
        <taxon>Aphidomorpha</taxon>
        <taxon>Aphidoidea</taxon>
        <taxon>Aphididae</taxon>
        <taxon>Aphidini</taxon>
        <taxon>Aphis</taxon>
        <taxon>Aphis</taxon>
    </lineage>
</organism>
<gene>
    <name evidence="2" type="ORF">AGLY_001608</name>
</gene>
<comment type="caution">
    <text evidence="2">The sequence shown here is derived from an EMBL/GenBank/DDBJ whole genome shotgun (WGS) entry which is preliminary data.</text>
</comment>